<evidence type="ECO:0000256" key="10">
    <source>
        <dbReference type="ARBA" id="ARBA00023027"/>
    </source>
</evidence>
<feature type="binding site" evidence="17">
    <location>
        <position position="327"/>
    </location>
    <ligand>
        <name>(6S)-NADPHX</name>
        <dbReference type="ChEBI" id="CHEBI:64076"/>
    </ligand>
</feature>
<dbReference type="SUPFAM" id="SSF53613">
    <property type="entry name" value="Ribokinase-like"/>
    <property type="match status" value="1"/>
</dbReference>
<evidence type="ECO:0000256" key="18">
    <source>
        <dbReference type="HAMAP-Rule" id="MF_01966"/>
    </source>
</evidence>
<evidence type="ECO:0000259" key="20">
    <source>
        <dbReference type="PROSITE" id="PS51383"/>
    </source>
</evidence>
<feature type="binding site" evidence="18">
    <location>
        <begin position="58"/>
        <end position="62"/>
    </location>
    <ligand>
        <name>(6S)-NADPHX</name>
        <dbReference type="ChEBI" id="CHEBI:64076"/>
    </ligand>
</feature>
<comment type="catalytic activity">
    <reaction evidence="16 17 19">
        <text>(6S)-NADPHX + ADP = AMP + phosphate + NADPH + H(+)</text>
        <dbReference type="Rhea" id="RHEA:32235"/>
        <dbReference type="ChEBI" id="CHEBI:15378"/>
        <dbReference type="ChEBI" id="CHEBI:43474"/>
        <dbReference type="ChEBI" id="CHEBI:57783"/>
        <dbReference type="ChEBI" id="CHEBI:64076"/>
        <dbReference type="ChEBI" id="CHEBI:456215"/>
        <dbReference type="ChEBI" id="CHEBI:456216"/>
        <dbReference type="EC" id="4.2.1.136"/>
    </reaction>
</comment>
<evidence type="ECO:0000256" key="14">
    <source>
        <dbReference type="ARBA" id="ARBA00025153"/>
    </source>
</evidence>
<feature type="binding site" evidence="18">
    <location>
        <position position="157"/>
    </location>
    <ligand>
        <name>(6S)-NADPHX</name>
        <dbReference type="ChEBI" id="CHEBI:64076"/>
    </ligand>
</feature>
<feature type="binding site" evidence="18">
    <location>
        <position position="160"/>
    </location>
    <ligand>
        <name>K(+)</name>
        <dbReference type="ChEBI" id="CHEBI:29103"/>
    </ligand>
</feature>
<dbReference type="NCBIfam" id="TIGR00196">
    <property type="entry name" value="yjeF_cterm"/>
    <property type="match status" value="1"/>
</dbReference>
<protein>
    <recommendedName>
        <fullName evidence="19">Bifunctional NAD(P)H-hydrate repair enzyme</fullName>
    </recommendedName>
    <alternativeName>
        <fullName evidence="19">Nicotinamide nucleotide repair protein</fullName>
    </alternativeName>
    <domain>
        <recommendedName>
            <fullName evidence="19">ADP-dependent (S)-NAD(P)H-hydrate dehydratase</fullName>
            <ecNumber evidence="19">4.2.1.136</ecNumber>
        </recommendedName>
        <alternativeName>
            <fullName evidence="19">ADP-dependent NAD(P)HX dehydratase</fullName>
        </alternativeName>
    </domain>
    <domain>
        <recommendedName>
            <fullName evidence="19">NAD(P)H-hydrate epimerase</fullName>
            <ecNumber evidence="19">5.1.99.6</ecNumber>
        </recommendedName>
    </domain>
</protein>
<keyword evidence="12 17" id="KW-0456">Lyase</keyword>
<dbReference type="PROSITE" id="PS51385">
    <property type="entry name" value="YJEF_N"/>
    <property type="match status" value="1"/>
</dbReference>
<keyword evidence="23" id="KW-1185">Reference proteome</keyword>
<dbReference type="SUPFAM" id="SSF64153">
    <property type="entry name" value="YjeF N-terminal domain-like"/>
    <property type="match status" value="1"/>
</dbReference>
<dbReference type="InterPro" id="IPR036652">
    <property type="entry name" value="YjeF_N_dom_sf"/>
</dbReference>
<comment type="function">
    <text evidence="18">Catalyzes the epimerization of the S- and R-forms of NAD(P)HX, a damaged form of NAD(P)H that is a result of enzymatic or heat-dependent hydration. This is a prerequisite for the S-specific NAD(P)H-hydrate dehydratase to allow the repair of both epimers of NAD(P)HX.</text>
</comment>
<evidence type="ECO:0000256" key="4">
    <source>
        <dbReference type="ARBA" id="ARBA00009524"/>
    </source>
</evidence>
<evidence type="ECO:0000256" key="5">
    <source>
        <dbReference type="ARBA" id="ARBA00022723"/>
    </source>
</evidence>
<keyword evidence="10 17" id="KW-0520">NAD</keyword>
<comment type="similarity">
    <text evidence="4 19">In the C-terminal section; belongs to the NnrD/CARKD family.</text>
</comment>
<evidence type="ECO:0000256" key="7">
    <source>
        <dbReference type="ARBA" id="ARBA00022840"/>
    </source>
</evidence>
<dbReference type="HAMAP" id="MF_01965">
    <property type="entry name" value="NADHX_dehydratase"/>
    <property type="match status" value="1"/>
</dbReference>
<dbReference type="PANTHER" id="PTHR12592:SF0">
    <property type="entry name" value="ATP-DEPENDENT (S)-NAD(P)H-HYDRATE DEHYDRATASE"/>
    <property type="match status" value="1"/>
</dbReference>
<comment type="subunit">
    <text evidence="17">Homotetramer.</text>
</comment>
<dbReference type="InterPro" id="IPR004443">
    <property type="entry name" value="YjeF_N_dom"/>
</dbReference>
<keyword evidence="8 17" id="KW-0521">NADP</keyword>
<keyword evidence="5 18" id="KW-0479">Metal-binding</keyword>
<organism evidence="22 23">
    <name type="scientific">Frankia umida</name>
    <dbReference type="NCBI Taxonomy" id="573489"/>
    <lineage>
        <taxon>Bacteria</taxon>
        <taxon>Bacillati</taxon>
        <taxon>Actinomycetota</taxon>
        <taxon>Actinomycetes</taxon>
        <taxon>Frankiales</taxon>
        <taxon>Frankiaceae</taxon>
        <taxon>Frankia</taxon>
    </lineage>
</organism>
<comment type="catalytic activity">
    <reaction evidence="1 18 19">
        <text>(6R)-NADHX = (6S)-NADHX</text>
        <dbReference type="Rhea" id="RHEA:32215"/>
        <dbReference type="ChEBI" id="CHEBI:64074"/>
        <dbReference type="ChEBI" id="CHEBI:64075"/>
        <dbReference type="EC" id="5.1.99.6"/>
    </reaction>
</comment>
<dbReference type="PIRSF" id="PIRSF017184">
    <property type="entry name" value="Nnr"/>
    <property type="match status" value="1"/>
</dbReference>
<gene>
    <name evidence="17" type="primary">nnrD</name>
    <name evidence="18" type="synonym">nnrE</name>
    <name evidence="22" type="ORF">MXD59_03625</name>
</gene>
<evidence type="ECO:0000256" key="3">
    <source>
        <dbReference type="ARBA" id="ARBA00006001"/>
    </source>
</evidence>
<comment type="similarity">
    <text evidence="18">Belongs to the NnrE/AIBP family.</text>
</comment>
<dbReference type="CDD" id="cd01171">
    <property type="entry name" value="YXKO-related"/>
    <property type="match status" value="1"/>
</dbReference>
<sequence length="521" mass="52636">MRNAHTVEQVRAAEAERFAVLPPGALMQRAVFGLVAYVVRRLGRVHGARIVILAGSGDNGGDALWAGARLAARGARVDAIATGTTHPQATAALLAAGGHRQIVATSAGPDEPTLRALLERADLVLDGLLGIGGRGGLRPAHARLAALAPPRRTVAVDLPSGVDADTGAVAGDAIRASATITFGTYKRGLWLMPGAAHTGPVELVDIGLTLPEPDLRALDDADVRAALPVPHETASKYRRGVLGLVAGSDDYPGAAVLAVGGALRGGAGYLRVVSVGRADPASGRIHGRAGDHVRAAHPEAVVTDIAPGDRAALLAAGRVQAWAIGPGLAGDTSATGASLDALLGEDVPLVVDAGALDPLADLLAADRTRLHRRVAPVLVTPHEGEFARLVGRVLGWDAAKAADELAADRLATVRRVAAETGAVILLKGARTLVVEPSGTAWVNTTGSPWLGTAGSGDVLTGLIGSLAAAGLPVAFAGAVGAHLHGRAAERAGVHGCLPLAASDLPRLLAATVTDLLTDPAR</sequence>
<reference evidence="22 23" key="1">
    <citation type="submission" date="2022-04" db="EMBL/GenBank/DDBJ databases">
        <title>Genome diversity in the genus Frankia.</title>
        <authorList>
            <person name="Carlos-Shanley C."/>
            <person name="Hahn D."/>
        </authorList>
    </citation>
    <scope>NUCLEOTIDE SEQUENCE [LARGE SCALE GENOMIC DNA]</scope>
    <source>
        <strain evidence="22 23">Ag45/Mut15</strain>
    </source>
</reference>
<dbReference type="PROSITE" id="PS51383">
    <property type="entry name" value="YJEF_C_3"/>
    <property type="match status" value="1"/>
</dbReference>
<dbReference type="Gene3D" id="3.40.50.10260">
    <property type="entry name" value="YjeF N-terminal domain"/>
    <property type="match status" value="1"/>
</dbReference>
<evidence type="ECO:0000256" key="17">
    <source>
        <dbReference type="HAMAP-Rule" id="MF_01965"/>
    </source>
</evidence>
<feature type="binding site" evidence="17">
    <location>
        <begin position="427"/>
        <end position="431"/>
    </location>
    <ligand>
        <name>AMP</name>
        <dbReference type="ChEBI" id="CHEBI:456215"/>
    </ligand>
</feature>
<evidence type="ECO:0000256" key="16">
    <source>
        <dbReference type="ARBA" id="ARBA00049209"/>
    </source>
</evidence>
<comment type="cofactor">
    <cofactor evidence="17">
        <name>Mg(2+)</name>
        <dbReference type="ChEBI" id="CHEBI:18420"/>
    </cofactor>
</comment>
<dbReference type="Pfam" id="PF01256">
    <property type="entry name" value="Carb_kinase"/>
    <property type="match status" value="1"/>
</dbReference>
<evidence type="ECO:0000256" key="9">
    <source>
        <dbReference type="ARBA" id="ARBA00022958"/>
    </source>
</evidence>
<dbReference type="EMBL" id="JALKFT010000002">
    <property type="protein sequence ID" value="MCK9874879.1"/>
    <property type="molecule type" value="Genomic_DNA"/>
</dbReference>
<evidence type="ECO:0000313" key="22">
    <source>
        <dbReference type="EMBL" id="MCK9874879.1"/>
    </source>
</evidence>
<dbReference type="EC" id="5.1.99.6" evidence="19"/>
<evidence type="ECO:0000256" key="1">
    <source>
        <dbReference type="ARBA" id="ARBA00000013"/>
    </source>
</evidence>
<comment type="similarity">
    <text evidence="3 19">In the N-terminal section; belongs to the NnrE/AIBP family.</text>
</comment>
<evidence type="ECO:0000259" key="21">
    <source>
        <dbReference type="PROSITE" id="PS51385"/>
    </source>
</evidence>
<dbReference type="InterPro" id="IPR017953">
    <property type="entry name" value="Carbohydrate_kinase_pred_CS"/>
</dbReference>
<feature type="binding site" evidence="18">
    <location>
        <position position="59"/>
    </location>
    <ligand>
        <name>K(+)</name>
        <dbReference type="ChEBI" id="CHEBI:29103"/>
    </ligand>
</feature>
<evidence type="ECO:0000256" key="15">
    <source>
        <dbReference type="ARBA" id="ARBA00048238"/>
    </source>
</evidence>
<feature type="binding site" evidence="17">
    <location>
        <position position="254"/>
    </location>
    <ligand>
        <name>(6S)-NADPHX</name>
        <dbReference type="ChEBI" id="CHEBI:64076"/>
    </ligand>
</feature>
<dbReference type="Proteomes" id="UP001201873">
    <property type="component" value="Unassembled WGS sequence"/>
</dbReference>
<evidence type="ECO:0000256" key="12">
    <source>
        <dbReference type="ARBA" id="ARBA00023239"/>
    </source>
</evidence>
<keyword evidence="7 17" id="KW-0067">ATP-binding</keyword>
<comment type="cofactor">
    <cofactor evidence="18 19">
        <name>K(+)</name>
        <dbReference type="ChEBI" id="CHEBI:29103"/>
    </cofactor>
    <text evidence="18 19">Binds 1 potassium ion per subunit.</text>
</comment>
<dbReference type="HAMAP" id="MF_01966">
    <property type="entry name" value="NADHX_epimerase"/>
    <property type="match status" value="1"/>
</dbReference>
<comment type="function">
    <text evidence="14 19">Bifunctional enzyme that catalyzes the epimerization of the S- and R-forms of NAD(P)HX and the dehydration of the S-form of NAD(P)HX at the expense of ADP, which is converted to AMP. This allows the repair of both epimers of NAD(P)HX, a damaged form of NAD(P)H that is a result of enzymatic or heat-dependent hydration.</text>
</comment>
<proteinExistence type="inferred from homology"/>
<keyword evidence="9 18" id="KW-0630">Potassium</keyword>
<evidence type="ECO:0000256" key="19">
    <source>
        <dbReference type="PIRNR" id="PIRNR017184"/>
    </source>
</evidence>
<comment type="catalytic activity">
    <reaction evidence="2 18 19">
        <text>(6R)-NADPHX = (6S)-NADPHX</text>
        <dbReference type="Rhea" id="RHEA:32227"/>
        <dbReference type="ChEBI" id="CHEBI:64076"/>
        <dbReference type="ChEBI" id="CHEBI:64077"/>
        <dbReference type="EC" id="5.1.99.6"/>
    </reaction>
</comment>
<dbReference type="RefSeq" id="WP_248823458.1">
    <property type="nucleotide sequence ID" value="NZ_JALKFT010000002.1"/>
</dbReference>
<comment type="catalytic activity">
    <reaction evidence="15 17 19">
        <text>(6S)-NADHX + ADP = AMP + phosphate + NADH + H(+)</text>
        <dbReference type="Rhea" id="RHEA:32223"/>
        <dbReference type="ChEBI" id="CHEBI:15378"/>
        <dbReference type="ChEBI" id="CHEBI:43474"/>
        <dbReference type="ChEBI" id="CHEBI:57945"/>
        <dbReference type="ChEBI" id="CHEBI:64074"/>
        <dbReference type="ChEBI" id="CHEBI:456215"/>
        <dbReference type="ChEBI" id="CHEBI:456216"/>
        <dbReference type="EC" id="4.2.1.136"/>
    </reaction>
</comment>
<evidence type="ECO:0000256" key="6">
    <source>
        <dbReference type="ARBA" id="ARBA00022741"/>
    </source>
</evidence>
<comment type="caution">
    <text evidence="22">The sequence shown here is derived from an EMBL/GenBank/DDBJ whole genome shotgun (WGS) entry which is preliminary data.</text>
</comment>
<dbReference type="PANTHER" id="PTHR12592">
    <property type="entry name" value="ATP-DEPENDENT (S)-NAD(P)H-HYDRATE DEHYDRATASE FAMILY MEMBER"/>
    <property type="match status" value="1"/>
</dbReference>
<feature type="binding site" evidence="17">
    <location>
        <position position="456"/>
    </location>
    <ligand>
        <name>AMP</name>
        <dbReference type="ChEBI" id="CHEBI:456215"/>
    </ligand>
</feature>
<comment type="function">
    <text evidence="17">Catalyzes the dehydration of the S-form of NAD(P)HX at the expense of ADP, which is converted to AMP. Together with NAD(P)HX epimerase, which catalyzes the epimerization of the S- and R-forms, the enzyme allows the repair of both epimers of NAD(P)HX, a damaged form of NAD(P)H that is a result of enzymatic or heat-dependent hydration.</text>
</comment>
<keyword evidence="13" id="KW-0511">Multifunctional enzyme</keyword>
<evidence type="ECO:0000256" key="2">
    <source>
        <dbReference type="ARBA" id="ARBA00000909"/>
    </source>
</evidence>
<dbReference type="Pfam" id="PF03853">
    <property type="entry name" value="YjeF_N"/>
    <property type="match status" value="1"/>
</dbReference>
<dbReference type="InterPro" id="IPR030677">
    <property type="entry name" value="Nnr"/>
</dbReference>
<feature type="binding site" evidence="17">
    <location>
        <position position="382"/>
    </location>
    <ligand>
        <name>(6S)-NADPHX</name>
        <dbReference type="ChEBI" id="CHEBI:64076"/>
    </ligand>
</feature>
<dbReference type="InterPro" id="IPR000631">
    <property type="entry name" value="CARKD"/>
</dbReference>
<comment type="caution">
    <text evidence="18">Lacks conserved residue(s) required for the propagation of feature annotation.</text>
</comment>
<accession>A0ABT0JTP0</accession>
<evidence type="ECO:0000313" key="23">
    <source>
        <dbReference type="Proteomes" id="UP001201873"/>
    </source>
</evidence>
<keyword evidence="6 17" id="KW-0547">Nucleotide-binding</keyword>
<feature type="domain" description="YjeF N-terminal" evidence="21">
    <location>
        <begin position="10"/>
        <end position="214"/>
    </location>
</feature>
<dbReference type="InterPro" id="IPR029056">
    <property type="entry name" value="Ribokinase-like"/>
</dbReference>
<feature type="domain" description="YjeF C-terminal" evidence="20">
    <location>
        <begin position="219"/>
        <end position="515"/>
    </location>
</feature>
<keyword evidence="11 18" id="KW-0413">Isomerase</keyword>
<name>A0ABT0JTP0_9ACTN</name>
<dbReference type="Gene3D" id="3.40.1190.20">
    <property type="match status" value="1"/>
</dbReference>
<evidence type="ECO:0000256" key="8">
    <source>
        <dbReference type="ARBA" id="ARBA00022857"/>
    </source>
</evidence>
<comment type="similarity">
    <text evidence="17">Belongs to the NnrD/CARKD family.</text>
</comment>
<evidence type="ECO:0000256" key="11">
    <source>
        <dbReference type="ARBA" id="ARBA00023235"/>
    </source>
</evidence>
<evidence type="ECO:0000256" key="13">
    <source>
        <dbReference type="ARBA" id="ARBA00023268"/>
    </source>
</evidence>
<dbReference type="PROSITE" id="PS01050">
    <property type="entry name" value="YJEF_C_2"/>
    <property type="match status" value="1"/>
</dbReference>
<feature type="binding site" evidence="17">
    <location>
        <position position="457"/>
    </location>
    <ligand>
        <name>(6S)-NADPHX</name>
        <dbReference type="ChEBI" id="CHEBI:64076"/>
    </ligand>
</feature>
<dbReference type="EC" id="4.2.1.136" evidence="19"/>
<feature type="binding site" evidence="18">
    <location>
        <position position="126"/>
    </location>
    <ligand>
        <name>K(+)</name>
        <dbReference type="ChEBI" id="CHEBI:29103"/>
    </ligand>
</feature>